<evidence type="ECO:0000313" key="13">
    <source>
        <dbReference type="RefSeq" id="XP_028267051.1"/>
    </source>
</evidence>
<evidence type="ECO:0000256" key="4">
    <source>
        <dbReference type="ARBA" id="ARBA00022989"/>
    </source>
</evidence>
<dbReference type="Proteomes" id="UP000515145">
    <property type="component" value="Chromosome 8"/>
</dbReference>
<organism evidence="12 16">
    <name type="scientific">Parambassis ranga</name>
    <name type="common">Indian glassy fish</name>
    <dbReference type="NCBI Taxonomy" id="210632"/>
    <lineage>
        <taxon>Eukaryota</taxon>
        <taxon>Metazoa</taxon>
        <taxon>Chordata</taxon>
        <taxon>Craniata</taxon>
        <taxon>Vertebrata</taxon>
        <taxon>Euteleostomi</taxon>
        <taxon>Actinopterygii</taxon>
        <taxon>Neopterygii</taxon>
        <taxon>Teleostei</taxon>
        <taxon>Neoteleostei</taxon>
        <taxon>Acanthomorphata</taxon>
        <taxon>Ovalentaria</taxon>
        <taxon>Ambassidae</taxon>
        <taxon>Parambassis</taxon>
    </lineage>
</organism>
<feature type="domain" description="Fibronectin type-III" evidence="11">
    <location>
        <begin position="324"/>
        <end position="428"/>
    </location>
</feature>
<dbReference type="RefSeq" id="XP_028267055.1">
    <property type="nucleotide sequence ID" value="XM_028411254.1"/>
</dbReference>
<feature type="domain" description="Fibronectin type-III" evidence="11">
    <location>
        <begin position="135"/>
        <end position="228"/>
    </location>
</feature>
<proteinExistence type="predicted"/>
<feature type="signal peptide" evidence="10">
    <location>
        <begin position="1"/>
        <end position="18"/>
    </location>
</feature>
<evidence type="ECO:0000256" key="2">
    <source>
        <dbReference type="ARBA" id="ARBA00022692"/>
    </source>
</evidence>
<feature type="region of interest" description="Disordered" evidence="8">
    <location>
        <begin position="573"/>
        <end position="595"/>
    </location>
</feature>
<dbReference type="InterPro" id="IPR003961">
    <property type="entry name" value="FN3_dom"/>
</dbReference>
<dbReference type="PANTHER" id="PTHR23037:SF41">
    <property type="entry name" value="COLONY STIMULATING FACTOR 2 RECEPTOR, BETA, LOW-AFFINITY (GRANULOCYTE-MACROPHAGE) PRECURSOR"/>
    <property type="match status" value="1"/>
</dbReference>
<reference evidence="13 14" key="1">
    <citation type="submission" date="2025-04" db="UniProtKB">
        <authorList>
            <consortium name="RefSeq"/>
        </authorList>
    </citation>
    <scope>IDENTIFICATION</scope>
</reference>
<sequence length="702" mass="78036">MRLLWVLLWLTLPDPVLLSGCAIYDIYRGNSTPSVSPLLESIQCYNNYESHVHCQWRRHGNTTLQLWFQTENGRQLCVPHNAAHTAGHRNMHCRYETADLSIGINHTVFFLQNQTLSICSLHQSVDLFQHLKARSPVNLSTHDPGDGGRKLRWSSPYSSPSLNQQLIYQLSYRTHGEDSWTTKDIKHTSVKLEALRPGSSYEARVRARASMGQWSDWSPVVTWQTREDFGKFPPLHCILNGETEVTCSWEVSRELAHFITYQLTCRQNKTASSEPCCGNLTISAGREGLLKYSCSLKITNFQNLQLDLKPTHNAKTFEASKHIRPKPPQQVTVLETGSNWKVEWTEASKPPTLQLYYQVCYYRTEDQVSTVLLNVSQGSLSLTILGTSLVPSQGYQVQVRSLVVPGEGSHYGGIPSKWTDPKKWTSHKATWSLSTLIYILISVCVAAVFLTLYRTIPACQRKVIVWVDSVPSPGKSKILSEIKAVTSQALMQNEKMSICRVQHLDSISTCSSKALLWPKNDTEKNSPVWDEGCWDSDTSALPVEKVNCSDTSSLSFSGPYIFCQVSCSPPSADSAESHPPSAKVTNKHKENKPPADLSAAPVAFSLFGDGYVCLPQNNVTRCTQDLVSYSTDNANIHTDTPCQHSAQQDQPEMAGQPGLSEPSSGDPPPEYSVGPFFSWPAGNSTEASGYCHLPTAFTKAAE</sequence>
<evidence type="ECO:0000313" key="16">
    <source>
        <dbReference type="RefSeq" id="XP_028267055.1"/>
    </source>
</evidence>
<dbReference type="AlphaFoldDB" id="A0A6P7IFQ7"/>
<gene>
    <name evidence="13 14 15 16" type="primary">il4r</name>
</gene>
<evidence type="ECO:0000256" key="1">
    <source>
        <dbReference type="ARBA" id="ARBA00004479"/>
    </source>
</evidence>
<comment type="subcellular location">
    <subcellularLocation>
        <location evidence="1">Membrane</location>
        <topology evidence="1">Single-pass type I membrane protein</topology>
    </subcellularLocation>
</comment>
<evidence type="ECO:0000256" key="5">
    <source>
        <dbReference type="ARBA" id="ARBA00023136"/>
    </source>
</evidence>
<evidence type="ECO:0000256" key="10">
    <source>
        <dbReference type="SAM" id="SignalP"/>
    </source>
</evidence>
<dbReference type="InterPro" id="IPR013783">
    <property type="entry name" value="Ig-like_fold"/>
</dbReference>
<evidence type="ECO:0000259" key="11">
    <source>
        <dbReference type="PROSITE" id="PS50853"/>
    </source>
</evidence>
<keyword evidence="3 10" id="KW-0732">Signal</keyword>
<dbReference type="GO" id="GO:0009897">
    <property type="term" value="C:external side of plasma membrane"/>
    <property type="evidence" value="ECO:0007669"/>
    <property type="project" value="TreeGrafter"/>
</dbReference>
<dbReference type="SMART" id="SM00060">
    <property type="entry name" value="FN3"/>
    <property type="match status" value="2"/>
</dbReference>
<dbReference type="OrthoDB" id="8906725at2759"/>
<name>A0A6P7IFQ7_9TELE</name>
<evidence type="ECO:0000313" key="14">
    <source>
        <dbReference type="RefSeq" id="XP_028267053.1"/>
    </source>
</evidence>
<keyword evidence="12" id="KW-1185">Reference proteome</keyword>
<dbReference type="RefSeq" id="XP_028267051.1">
    <property type="nucleotide sequence ID" value="XM_028411250.1"/>
</dbReference>
<evidence type="ECO:0000256" key="3">
    <source>
        <dbReference type="ARBA" id="ARBA00022729"/>
    </source>
</evidence>
<feature type="chain" id="PRO_5044651210" evidence="10">
    <location>
        <begin position="19"/>
        <end position="702"/>
    </location>
</feature>
<dbReference type="InterPro" id="IPR036116">
    <property type="entry name" value="FN3_sf"/>
</dbReference>
<feature type="transmembrane region" description="Helical" evidence="9">
    <location>
        <begin position="431"/>
        <end position="453"/>
    </location>
</feature>
<accession>A0A6P7IFQ7</accession>
<evidence type="ECO:0000256" key="8">
    <source>
        <dbReference type="SAM" id="MobiDB-lite"/>
    </source>
</evidence>
<keyword evidence="5 9" id="KW-0472">Membrane</keyword>
<keyword evidence="4 9" id="KW-1133">Transmembrane helix</keyword>
<feature type="region of interest" description="Disordered" evidence="8">
    <location>
        <begin position="637"/>
        <end position="677"/>
    </location>
</feature>
<feature type="compositionally biased region" description="Polar residues" evidence="8">
    <location>
        <begin position="637"/>
        <end position="650"/>
    </location>
</feature>
<keyword evidence="6 13" id="KW-0675">Receptor</keyword>
<dbReference type="SUPFAM" id="SSF49265">
    <property type="entry name" value="Fibronectin type III"/>
    <property type="match status" value="4"/>
</dbReference>
<protein>
    <submittedName>
        <fullName evidence="13 14">Interleukin-4 receptor subunit alpha isoform X1</fullName>
    </submittedName>
</protein>
<dbReference type="CDD" id="cd00063">
    <property type="entry name" value="FN3"/>
    <property type="match status" value="2"/>
</dbReference>
<keyword evidence="7" id="KW-0325">Glycoprotein</keyword>
<dbReference type="RefSeq" id="XP_028267054.1">
    <property type="nucleotide sequence ID" value="XM_028411253.1"/>
</dbReference>
<dbReference type="GO" id="GO:0004896">
    <property type="term" value="F:cytokine receptor activity"/>
    <property type="evidence" value="ECO:0007669"/>
    <property type="project" value="TreeGrafter"/>
</dbReference>
<evidence type="ECO:0000256" key="7">
    <source>
        <dbReference type="ARBA" id="ARBA00023180"/>
    </source>
</evidence>
<evidence type="ECO:0000256" key="6">
    <source>
        <dbReference type="ARBA" id="ARBA00023170"/>
    </source>
</evidence>
<keyword evidence="2 9" id="KW-0812">Transmembrane</keyword>
<dbReference type="CTD" id="1439"/>
<dbReference type="Gene3D" id="2.60.40.10">
    <property type="entry name" value="Immunoglobulins"/>
    <property type="match status" value="4"/>
</dbReference>
<dbReference type="RefSeq" id="XP_028267053.1">
    <property type="nucleotide sequence ID" value="XM_028411252.1"/>
</dbReference>
<dbReference type="PROSITE" id="PS50853">
    <property type="entry name" value="FN3"/>
    <property type="match status" value="2"/>
</dbReference>
<evidence type="ECO:0000313" key="15">
    <source>
        <dbReference type="RefSeq" id="XP_028267054.1"/>
    </source>
</evidence>
<dbReference type="Pfam" id="PF00041">
    <property type="entry name" value="fn3"/>
    <property type="match status" value="1"/>
</dbReference>
<evidence type="ECO:0000256" key="9">
    <source>
        <dbReference type="SAM" id="Phobius"/>
    </source>
</evidence>
<dbReference type="GeneID" id="114439358"/>
<dbReference type="PANTHER" id="PTHR23037">
    <property type="entry name" value="CYTOKINE RECEPTOR"/>
    <property type="match status" value="1"/>
</dbReference>
<evidence type="ECO:0000313" key="12">
    <source>
        <dbReference type="Proteomes" id="UP000515145"/>
    </source>
</evidence>